<keyword evidence="2" id="KW-0813">Transport</keyword>
<evidence type="ECO:0000259" key="5">
    <source>
        <dbReference type="PROSITE" id="PS50893"/>
    </source>
</evidence>
<dbReference type="Gene3D" id="3.40.50.300">
    <property type="entry name" value="P-loop containing nucleotide triphosphate hydrolases"/>
    <property type="match status" value="1"/>
</dbReference>
<feature type="domain" description="ABC transporter" evidence="5">
    <location>
        <begin position="4"/>
        <end position="225"/>
    </location>
</feature>
<dbReference type="InterPro" id="IPR003439">
    <property type="entry name" value="ABC_transporter-like_ATP-bd"/>
</dbReference>
<comment type="similarity">
    <text evidence="1">Belongs to the ABC transporter superfamily.</text>
</comment>
<dbReference type="Proteomes" id="UP000719942">
    <property type="component" value="Unassembled WGS sequence"/>
</dbReference>
<comment type="caution">
    <text evidence="6">The sequence shown here is derived from an EMBL/GenBank/DDBJ whole genome shotgun (WGS) entry which is preliminary data.</text>
</comment>
<dbReference type="InterPro" id="IPR003593">
    <property type="entry name" value="AAA+_ATPase"/>
</dbReference>
<dbReference type="Pfam" id="PF00005">
    <property type="entry name" value="ABC_tran"/>
    <property type="match status" value="1"/>
</dbReference>
<keyword evidence="7" id="KW-1185">Reference proteome</keyword>
<dbReference type="PROSITE" id="PS00211">
    <property type="entry name" value="ABC_TRANSPORTER_1"/>
    <property type="match status" value="1"/>
</dbReference>
<proteinExistence type="inferred from homology"/>
<keyword evidence="4 6" id="KW-0067">ATP-binding</keyword>
<dbReference type="EMBL" id="JAGFNZ010000002">
    <property type="protein sequence ID" value="MBW7572093.1"/>
    <property type="molecule type" value="Genomic_DNA"/>
</dbReference>
<evidence type="ECO:0000313" key="6">
    <source>
        <dbReference type="EMBL" id="MBW7572093.1"/>
    </source>
</evidence>
<evidence type="ECO:0000256" key="3">
    <source>
        <dbReference type="ARBA" id="ARBA00022741"/>
    </source>
</evidence>
<evidence type="ECO:0000256" key="4">
    <source>
        <dbReference type="ARBA" id="ARBA00022840"/>
    </source>
</evidence>
<gene>
    <name evidence="6" type="ORF">J5W02_04645</name>
</gene>
<dbReference type="SMART" id="SM00382">
    <property type="entry name" value="AAA"/>
    <property type="match status" value="1"/>
</dbReference>
<dbReference type="PANTHER" id="PTHR42734:SF17">
    <property type="entry name" value="METAL TRANSPORT SYSTEM ATP-BINDING PROTEIN TM_0124-RELATED"/>
    <property type="match status" value="1"/>
</dbReference>
<dbReference type="PROSITE" id="PS50893">
    <property type="entry name" value="ABC_TRANSPORTER_2"/>
    <property type="match status" value="1"/>
</dbReference>
<name>A0ABS7DLK1_9FIRM</name>
<sequence length="225" mass="24722">MNVLEIQDLYFSYNRENVLSQINLSVEYGDYAGIIGSNGAGKSTLLKLILGVLKPSSGTIRLFGKDGCDPRDFRKIGYIPQNSAAFFGGFPATVEEVVKANLYSQLGFLRLPAKKHKVLVQQALETVGMQDCAKRRIGELSGGQQQRIMLARVLVAQPQILLLDEPVTGIDAQAAKSLYALLEQLNAEQGITILMVTHDVERAFRSAKHILHLNSSGVLEEDHDI</sequence>
<dbReference type="InterPro" id="IPR027417">
    <property type="entry name" value="P-loop_NTPase"/>
</dbReference>
<reference evidence="6 7" key="1">
    <citation type="submission" date="2021-03" db="EMBL/GenBank/DDBJ databases">
        <title>Caproiciproducens sp. nov. isolated from feces of cow.</title>
        <authorList>
            <person name="Choi J.-Y."/>
        </authorList>
    </citation>
    <scope>NUCLEOTIDE SEQUENCE [LARGE SCALE GENOMIC DNA]</scope>
    <source>
        <strain evidence="6 7">AGMB10547</strain>
    </source>
</reference>
<dbReference type="SUPFAM" id="SSF52540">
    <property type="entry name" value="P-loop containing nucleoside triphosphate hydrolases"/>
    <property type="match status" value="1"/>
</dbReference>
<evidence type="ECO:0000313" key="7">
    <source>
        <dbReference type="Proteomes" id="UP000719942"/>
    </source>
</evidence>
<evidence type="ECO:0000256" key="1">
    <source>
        <dbReference type="ARBA" id="ARBA00005417"/>
    </source>
</evidence>
<accession>A0ABS7DLK1</accession>
<keyword evidence="3" id="KW-0547">Nucleotide-binding</keyword>
<organism evidence="6 7">
    <name type="scientific">Caproiciproducens faecalis</name>
    <dbReference type="NCBI Taxonomy" id="2820301"/>
    <lineage>
        <taxon>Bacteria</taxon>
        <taxon>Bacillati</taxon>
        <taxon>Bacillota</taxon>
        <taxon>Clostridia</taxon>
        <taxon>Eubacteriales</taxon>
        <taxon>Acutalibacteraceae</taxon>
        <taxon>Caproiciproducens</taxon>
    </lineage>
</organism>
<dbReference type="PANTHER" id="PTHR42734">
    <property type="entry name" value="METAL TRANSPORT SYSTEM ATP-BINDING PROTEIN TM_0124-RELATED"/>
    <property type="match status" value="1"/>
</dbReference>
<dbReference type="InterPro" id="IPR050153">
    <property type="entry name" value="Metal_Ion_Import_ABC"/>
</dbReference>
<evidence type="ECO:0000256" key="2">
    <source>
        <dbReference type="ARBA" id="ARBA00022448"/>
    </source>
</evidence>
<dbReference type="InterPro" id="IPR017871">
    <property type="entry name" value="ABC_transporter-like_CS"/>
</dbReference>
<dbReference type="CDD" id="cd03235">
    <property type="entry name" value="ABC_Metallic_Cations"/>
    <property type="match status" value="1"/>
</dbReference>
<protein>
    <submittedName>
        <fullName evidence="6">Metal ABC transporter ATP-binding protein</fullName>
    </submittedName>
</protein>
<dbReference type="GO" id="GO:0005524">
    <property type="term" value="F:ATP binding"/>
    <property type="evidence" value="ECO:0007669"/>
    <property type="project" value="UniProtKB-KW"/>
</dbReference>